<dbReference type="EC" id="2.7.1.36" evidence="3"/>
<dbReference type="Gene3D" id="3.30.230.10">
    <property type="match status" value="1"/>
</dbReference>
<sequence length="336" mass="33871">MDVNSNGVRESGHPVAGVGAGGAHGKAILLGEHTVVHGTPAIAFPLPTLAVRAAARVSDPGEAPTVDIGTSPEGWRFRFIAGNAPAAAQTLSGPQVAVGEALRRWGIGDETVEVTVDCAIPPARGLGSSAACAGAAVRAVADLHGRTLDAASLYELVQCGEQFAHGRASGVDASTVLANAPIWFHAGATRALEIGLDAKLVLADTGTSGATQRAVAAVRRRLDGDRLAAQRLLERAADLTWSAAADLAAGRAASLGKALREFQCILGELGVSTPEIDALVAAAHDAGSLGAKLTGGGLGGCVIALAETGDAARVSEALRRAGAVRTWLVPTRAVRP</sequence>
<protein>
    <recommendedName>
        <fullName evidence="3">mevalonate kinase</fullName>
        <ecNumber evidence="3">2.7.1.36</ecNumber>
    </recommendedName>
</protein>
<dbReference type="EMBL" id="CP046172">
    <property type="protein sequence ID" value="QIS12792.1"/>
    <property type="molecule type" value="Genomic_DNA"/>
</dbReference>
<dbReference type="InterPro" id="IPR006204">
    <property type="entry name" value="GHMP_kinase_N_dom"/>
</dbReference>
<proteinExistence type="inferred from homology"/>
<evidence type="ECO:0000259" key="13">
    <source>
        <dbReference type="Pfam" id="PF00288"/>
    </source>
</evidence>
<dbReference type="InterPro" id="IPR013750">
    <property type="entry name" value="GHMP_kinase_C_dom"/>
</dbReference>
<dbReference type="GO" id="GO:0005829">
    <property type="term" value="C:cytosol"/>
    <property type="evidence" value="ECO:0007669"/>
    <property type="project" value="TreeGrafter"/>
</dbReference>
<evidence type="ECO:0000256" key="4">
    <source>
        <dbReference type="ARBA" id="ARBA00022490"/>
    </source>
</evidence>
<evidence type="ECO:0000256" key="7">
    <source>
        <dbReference type="ARBA" id="ARBA00022741"/>
    </source>
</evidence>
<dbReference type="PANTHER" id="PTHR43290">
    <property type="entry name" value="MEVALONATE KINASE"/>
    <property type="match status" value="1"/>
</dbReference>
<dbReference type="GO" id="GO:0005524">
    <property type="term" value="F:ATP binding"/>
    <property type="evidence" value="ECO:0007669"/>
    <property type="project" value="UniProtKB-KW"/>
</dbReference>
<dbReference type="PANTHER" id="PTHR43290:SF2">
    <property type="entry name" value="MEVALONATE KINASE"/>
    <property type="match status" value="1"/>
</dbReference>
<evidence type="ECO:0000313" key="15">
    <source>
        <dbReference type="EMBL" id="QIS12792.1"/>
    </source>
</evidence>
<evidence type="ECO:0000256" key="5">
    <source>
        <dbReference type="ARBA" id="ARBA00022516"/>
    </source>
</evidence>
<dbReference type="InterPro" id="IPR036554">
    <property type="entry name" value="GHMP_kinase_C_sf"/>
</dbReference>
<evidence type="ECO:0000259" key="14">
    <source>
        <dbReference type="Pfam" id="PF08544"/>
    </source>
</evidence>
<dbReference type="SUPFAM" id="SSF54211">
    <property type="entry name" value="Ribosomal protein S5 domain 2-like"/>
    <property type="match status" value="1"/>
</dbReference>
<dbReference type="Pfam" id="PF00288">
    <property type="entry name" value="GHMP_kinases_N"/>
    <property type="match status" value="1"/>
</dbReference>
<keyword evidence="6 15" id="KW-0808">Transferase</keyword>
<keyword evidence="4" id="KW-0963">Cytoplasm</keyword>
<dbReference type="InterPro" id="IPR006205">
    <property type="entry name" value="Mev_gal_kin"/>
</dbReference>
<dbReference type="PRINTS" id="PR00959">
    <property type="entry name" value="MEVGALKINASE"/>
</dbReference>
<evidence type="ECO:0000256" key="2">
    <source>
        <dbReference type="ARBA" id="ARBA00006495"/>
    </source>
</evidence>
<evidence type="ECO:0000313" key="16">
    <source>
        <dbReference type="Proteomes" id="UP000503540"/>
    </source>
</evidence>
<accession>A0A6G9YHV7</accession>
<keyword evidence="16" id="KW-1185">Reference proteome</keyword>
<evidence type="ECO:0000256" key="11">
    <source>
        <dbReference type="ARBA" id="ARBA00023098"/>
    </source>
</evidence>
<dbReference type="Pfam" id="PF08544">
    <property type="entry name" value="GHMP_kinases_C"/>
    <property type="match status" value="1"/>
</dbReference>
<dbReference type="GO" id="GO:0004496">
    <property type="term" value="F:mevalonate kinase activity"/>
    <property type="evidence" value="ECO:0007669"/>
    <property type="project" value="UniProtKB-EC"/>
</dbReference>
<dbReference type="NCBIfam" id="TIGR00549">
    <property type="entry name" value="mevalon_kin"/>
    <property type="match status" value="1"/>
</dbReference>
<keyword evidence="5" id="KW-0444">Lipid biosynthesis</keyword>
<keyword evidence="9" id="KW-0067">ATP-binding</keyword>
<evidence type="ECO:0000256" key="1">
    <source>
        <dbReference type="ARBA" id="ARBA00004496"/>
    </source>
</evidence>
<dbReference type="UniPathway" id="UPA00057">
    <property type="reaction ID" value="UER00098"/>
</dbReference>
<dbReference type="Proteomes" id="UP000503540">
    <property type="component" value="Chromosome"/>
</dbReference>
<comment type="similarity">
    <text evidence="2">Belongs to the GHMP kinase family. Mevalonate kinase subfamily.</text>
</comment>
<evidence type="ECO:0000256" key="9">
    <source>
        <dbReference type="ARBA" id="ARBA00022840"/>
    </source>
</evidence>
<dbReference type="SUPFAM" id="SSF55060">
    <property type="entry name" value="GHMP Kinase, C-terminal domain"/>
    <property type="match status" value="1"/>
</dbReference>
<reference evidence="15 16" key="1">
    <citation type="journal article" date="2019" name="ACS Chem. Biol.">
        <title>Identification and Mobilization of a Cryptic Antibiotic Biosynthesis Gene Locus from a Human-Pathogenic Nocardia Isolate.</title>
        <authorList>
            <person name="Herisse M."/>
            <person name="Ishida K."/>
            <person name="Porter J.L."/>
            <person name="Howden B."/>
            <person name="Hertweck C."/>
            <person name="Stinear T.P."/>
            <person name="Pidot S.J."/>
        </authorList>
    </citation>
    <scope>NUCLEOTIDE SEQUENCE [LARGE SCALE GENOMIC DNA]</scope>
    <source>
        <strain evidence="15 16">AUSMDU00012717</strain>
    </source>
</reference>
<dbReference type="KEGG" id="nah:F5544_24685"/>
<comment type="subcellular location">
    <subcellularLocation>
        <location evidence="1">Cytoplasm</location>
    </subcellularLocation>
</comment>
<feature type="domain" description="GHMP kinase N-terminal" evidence="13">
    <location>
        <begin position="101"/>
        <end position="174"/>
    </location>
</feature>
<organism evidence="15 16">
    <name type="scientific">Nocardia arthritidis</name>
    <dbReference type="NCBI Taxonomy" id="228602"/>
    <lineage>
        <taxon>Bacteria</taxon>
        <taxon>Bacillati</taxon>
        <taxon>Actinomycetota</taxon>
        <taxon>Actinomycetes</taxon>
        <taxon>Mycobacteriales</taxon>
        <taxon>Nocardiaceae</taxon>
        <taxon>Nocardia</taxon>
    </lineage>
</organism>
<dbReference type="InterPro" id="IPR020568">
    <property type="entry name" value="Ribosomal_Su5_D2-typ_SF"/>
</dbReference>
<dbReference type="InterPro" id="IPR006203">
    <property type="entry name" value="GHMP_knse_ATP-bd_CS"/>
</dbReference>
<gene>
    <name evidence="15" type="primary">mvk</name>
    <name evidence="15" type="ORF">F5544_24685</name>
</gene>
<name>A0A6G9YHV7_9NOCA</name>
<dbReference type="InterPro" id="IPR014721">
    <property type="entry name" value="Ribsml_uS5_D2-typ_fold_subgr"/>
</dbReference>
<evidence type="ECO:0000256" key="8">
    <source>
        <dbReference type="ARBA" id="ARBA00022777"/>
    </source>
</evidence>
<evidence type="ECO:0000256" key="3">
    <source>
        <dbReference type="ARBA" id="ARBA00012103"/>
    </source>
</evidence>
<evidence type="ECO:0000256" key="6">
    <source>
        <dbReference type="ARBA" id="ARBA00022679"/>
    </source>
</evidence>
<dbReference type="AlphaFoldDB" id="A0A6G9YHV7"/>
<keyword evidence="7" id="KW-0547">Nucleotide-binding</keyword>
<feature type="domain" description="GHMP kinase C-terminal" evidence="14">
    <location>
        <begin position="244"/>
        <end position="322"/>
    </location>
</feature>
<comment type="pathway">
    <text evidence="12">Isoprenoid biosynthesis; isopentenyl diphosphate biosynthesis via mevalonate pathway; isopentenyl diphosphate from (R)-mevalonate: step 1/3.</text>
</comment>
<keyword evidence="11" id="KW-0443">Lipid metabolism</keyword>
<keyword evidence="10" id="KW-0460">Magnesium</keyword>
<evidence type="ECO:0000256" key="10">
    <source>
        <dbReference type="ARBA" id="ARBA00022842"/>
    </source>
</evidence>
<keyword evidence="8 15" id="KW-0418">Kinase</keyword>
<dbReference type="Gene3D" id="3.30.70.890">
    <property type="entry name" value="GHMP kinase, C-terminal domain"/>
    <property type="match status" value="1"/>
</dbReference>
<dbReference type="PROSITE" id="PS00627">
    <property type="entry name" value="GHMP_KINASES_ATP"/>
    <property type="match status" value="1"/>
</dbReference>
<dbReference type="GO" id="GO:0019287">
    <property type="term" value="P:isopentenyl diphosphate biosynthetic process, mevalonate pathway"/>
    <property type="evidence" value="ECO:0007669"/>
    <property type="project" value="UniProtKB-UniPathway"/>
</dbReference>
<evidence type="ECO:0000256" key="12">
    <source>
        <dbReference type="ARBA" id="ARBA00029438"/>
    </source>
</evidence>